<evidence type="ECO:0000313" key="6">
    <source>
        <dbReference type="EMBL" id="SEP00579.1"/>
    </source>
</evidence>
<dbReference type="InterPro" id="IPR019826">
    <property type="entry name" value="Carboxylesterase_B_AS"/>
</dbReference>
<dbReference type="InterPro" id="IPR029058">
    <property type="entry name" value="AB_hydrolase_fold"/>
</dbReference>
<dbReference type="GO" id="GO:0016787">
    <property type="term" value="F:hydrolase activity"/>
    <property type="evidence" value="ECO:0007669"/>
    <property type="project" value="UniProtKB-KW"/>
</dbReference>
<keyword evidence="7" id="KW-1185">Reference proteome</keyword>
<accession>A0A1H8UBH9</accession>
<dbReference type="EC" id="3.1.1.-" evidence="3"/>
<feature type="chain" id="PRO_5039745490" description="Carboxylic ester hydrolase" evidence="3">
    <location>
        <begin position="35"/>
        <end position="523"/>
    </location>
</feature>
<evidence type="ECO:0000256" key="1">
    <source>
        <dbReference type="ARBA" id="ARBA00005964"/>
    </source>
</evidence>
<dbReference type="InterPro" id="IPR050309">
    <property type="entry name" value="Type-B_Carboxylest/Lipase"/>
</dbReference>
<dbReference type="AlphaFoldDB" id="A0A1H8UBH9"/>
<proteinExistence type="inferred from homology"/>
<evidence type="ECO:0000256" key="4">
    <source>
        <dbReference type="SAM" id="MobiDB-lite"/>
    </source>
</evidence>
<dbReference type="InterPro" id="IPR002018">
    <property type="entry name" value="CarbesteraseB"/>
</dbReference>
<reference evidence="6 7" key="1">
    <citation type="submission" date="2016-10" db="EMBL/GenBank/DDBJ databases">
        <authorList>
            <person name="de Groot N.N."/>
        </authorList>
    </citation>
    <scope>NUCLEOTIDE SEQUENCE [LARGE SCALE GENOMIC DNA]</scope>
    <source>
        <strain evidence="6 7">DSM 44993</strain>
    </source>
</reference>
<dbReference type="EMBL" id="FOEF01000003">
    <property type="protein sequence ID" value="SEP00579.1"/>
    <property type="molecule type" value="Genomic_DNA"/>
</dbReference>
<dbReference type="PROSITE" id="PS00122">
    <property type="entry name" value="CARBOXYLESTERASE_B_1"/>
    <property type="match status" value="1"/>
</dbReference>
<dbReference type="Proteomes" id="UP000198582">
    <property type="component" value="Unassembled WGS sequence"/>
</dbReference>
<dbReference type="STRING" id="394193.SAMN04489732_103184"/>
<name>A0A1H8UBH9_9PSEU</name>
<feature type="signal peptide" evidence="3">
    <location>
        <begin position="1"/>
        <end position="34"/>
    </location>
</feature>
<evidence type="ECO:0000256" key="3">
    <source>
        <dbReference type="RuleBase" id="RU361235"/>
    </source>
</evidence>
<dbReference type="PANTHER" id="PTHR11559">
    <property type="entry name" value="CARBOXYLESTERASE"/>
    <property type="match status" value="1"/>
</dbReference>
<feature type="region of interest" description="Disordered" evidence="4">
    <location>
        <begin position="75"/>
        <end position="111"/>
    </location>
</feature>
<dbReference type="SUPFAM" id="SSF53474">
    <property type="entry name" value="alpha/beta-Hydrolases"/>
    <property type="match status" value="1"/>
</dbReference>
<keyword evidence="2 3" id="KW-0378">Hydrolase</keyword>
<protein>
    <recommendedName>
        <fullName evidence="3">Carboxylic ester hydrolase</fullName>
        <ecNumber evidence="3">3.1.1.-</ecNumber>
    </recommendedName>
</protein>
<evidence type="ECO:0000256" key="2">
    <source>
        <dbReference type="ARBA" id="ARBA00022801"/>
    </source>
</evidence>
<comment type="similarity">
    <text evidence="1 3">Belongs to the type-B carboxylesterase/lipase family.</text>
</comment>
<keyword evidence="3" id="KW-0732">Signal</keyword>
<dbReference type="Pfam" id="PF00135">
    <property type="entry name" value="COesterase"/>
    <property type="match status" value="1"/>
</dbReference>
<sequence length="523" mass="54419">MVAPAPSGSTRALYRAPVRFVVVVFLLLAASACASSDAAVGGDSVVRTASGQVRGTVAEDYRLFQGIPYAAPPVGERRWQPPAAPEPWLGERDATKPAPRCPQDKPADGAATSENCLSLNVWTPKTATRLPVLVWIHGGAFVNGGGDRYDARDLATRGDEVVVTVNYRLGALGFLADPALAPSGEAGNYGLQDQQQALRWVRDNIEAFGGDPGAVTIAGQSAGGISVCDHLVAPGSRGLFRAAVIQSGPCQAQATLAGAVKSSVDYSSRHGCADRATAAACLRALPAADLLDAPQFFAVAGIGMPGPVVGGSVLPVAPLDGFRRGAAVPVPVVVGTTHDEFTYFLAEQVAATKKPVTPDRYVAALTSVFGDGASVASHYPLALFGGDASRAYAAAVTDSGFSCAAQDMATALAARAPVWAYEFNDPTSPAAATIHAPFPLGASHTFELPYLFRFDGQVGPLDPAQQRLSDRMIAAWTGFVRSGAPPVWPRFGAVQTFRADGVAVTKSFAADHRCAFWSGFTRH</sequence>
<evidence type="ECO:0000259" key="5">
    <source>
        <dbReference type="Pfam" id="PF00135"/>
    </source>
</evidence>
<organism evidence="6 7">
    <name type="scientific">Amycolatopsis saalfeldensis</name>
    <dbReference type="NCBI Taxonomy" id="394193"/>
    <lineage>
        <taxon>Bacteria</taxon>
        <taxon>Bacillati</taxon>
        <taxon>Actinomycetota</taxon>
        <taxon>Actinomycetes</taxon>
        <taxon>Pseudonocardiales</taxon>
        <taxon>Pseudonocardiaceae</taxon>
        <taxon>Amycolatopsis</taxon>
    </lineage>
</organism>
<evidence type="ECO:0000313" key="7">
    <source>
        <dbReference type="Proteomes" id="UP000198582"/>
    </source>
</evidence>
<feature type="domain" description="Carboxylesterase type B" evidence="5">
    <location>
        <begin position="43"/>
        <end position="492"/>
    </location>
</feature>
<gene>
    <name evidence="6" type="ORF">SAMN04489732_103184</name>
</gene>
<dbReference type="Gene3D" id="3.40.50.1820">
    <property type="entry name" value="alpha/beta hydrolase"/>
    <property type="match status" value="1"/>
</dbReference>